<dbReference type="Pfam" id="PF00990">
    <property type="entry name" value="GGDEF"/>
    <property type="match status" value="1"/>
</dbReference>
<dbReference type="InterPro" id="IPR013767">
    <property type="entry name" value="PAS_fold"/>
</dbReference>
<dbReference type="InterPro" id="IPR000014">
    <property type="entry name" value="PAS"/>
</dbReference>
<evidence type="ECO:0000256" key="2">
    <source>
        <dbReference type="ARBA" id="ARBA00012528"/>
    </source>
</evidence>
<dbReference type="NCBIfam" id="TIGR00229">
    <property type="entry name" value="sensory_box"/>
    <property type="match status" value="1"/>
</dbReference>
<evidence type="ECO:0000259" key="5">
    <source>
        <dbReference type="PROSITE" id="PS50887"/>
    </source>
</evidence>
<dbReference type="STRING" id="1137280.D777_01648"/>
<comment type="caution">
    <text evidence="6">The sequence shown here is derived from an EMBL/GenBank/DDBJ whole genome shotgun (WGS) entry which is preliminary data.</text>
</comment>
<dbReference type="PANTHER" id="PTHR45138:SF9">
    <property type="entry name" value="DIGUANYLATE CYCLASE DGCM-RELATED"/>
    <property type="match status" value="1"/>
</dbReference>
<evidence type="ECO:0000313" key="6">
    <source>
        <dbReference type="EMBL" id="KEF31299.1"/>
    </source>
</evidence>
<protein>
    <recommendedName>
        <fullName evidence="2">diguanylate cyclase</fullName>
        <ecNumber evidence="2">2.7.7.65</ecNumber>
    </recommendedName>
</protein>
<dbReference type="PATRIC" id="fig|1137280.3.peg.1460"/>
<dbReference type="InterPro" id="IPR050469">
    <property type="entry name" value="Diguanylate_Cyclase"/>
</dbReference>
<dbReference type="InterPro" id="IPR000160">
    <property type="entry name" value="GGDEF_dom"/>
</dbReference>
<organism evidence="6 7">
    <name type="scientific">Marinobacter nitratireducens</name>
    <dbReference type="NCBI Taxonomy" id="1137280"/>
    <lineage>
        <taxon>Bacteria</taxon>
        <taxon>Pseudomonadati</taxon>
        <taxon>Pseudomonadota</taxon>
        <taxon>Gammaproteobacteria</taxon>
        <taxon>Pseudomonadales</taxon>
        <taxon>Marinobacteraceae</taxon>
        <taxon>Marinobacter</taxon>
    </lineage>
</organism>
<dbReference type="RefSeq" id="WP_051669001.1">
    <property type="nucleotide sequence ID" value="NZ_ANIE01000005.1"/>
</dbReference>
<proteinExistence type="predicted"/>
<reference evidence="6 7" key="1">
    <citation type="submission" date="2012-12" db="EMBL/GenBank/DDBJ databases">
        <title>Genome assembly of Marinobacter sp. AK21.</title>
        <authorList>
            <person name="Khatri I."/>
            <person name="Kumar R."/>
            <person name="Vaidya B."/>
            <person name="Subramanian S."/>
            <person name="Pinnaka A."/>
        </authorList>
    </citation>
    <scope>NUCLEOTIDE SEQUENCE [LARGE SCALE GENOMIC DNA]</scope>
    <source>
        <strain evidence="6 7">AK21</strain>
    </source>
</reference>
<dbReference type="PROSITE" id="PS50887">
    <property type="entry name" value="GGDEF"/>
    <property type="match status" value="1"/>
</dbReference>
<dbReference type="SUPFAM" id="SSF55785">
    <property type="entry name" value="PYP-like sensor domain (PAS domain)"/>
    <property type="match status" value="1"/>
</dbReference>
<dbReference type="FunFam" id="3.30.70.270:FF:000001">
    <property type="entry name" value="Diguanylate cyclase domain protein"/>
    <property type="match status" value="1"/>
</dbReference>
<dbReference type="InterPro" id="IPR029787">
    <property type="entry name" value="Nucleotide_cyclase"/>
</dbReference>
<dbReference type="GO" id="GO:0043709">
    <property type="term" value="P:cell adhesion involved in single-species biofilm formation"/>
    <property type="evidence" value="ECO:0007669"/>
    <property type="project" value="TreeGrafter"/>
</dbReference>
<dbReference type="Pfam" id="PF00989">
    <property type="entry name" value="PAS"/>
    <property type="match status" value="1"/>
</dbReference>
<dbReference type="NCBIfam" id="TIGR00254">
    <property type="entry name" value="GGDEF"/>
    <property type="match status" value="1"/>
</dbReference>
<dbReference type="GO" id="GO:0006355">
    <property type="term" value="P:regulation of DNA-templated transcription"/>
    <property type="evidence" value="ECO:0007669"/>
    <property type="project" value="InterPro"/>
</dbReference>
<dbReference type="GO" id="GO:0005886">
    <property type="term" value="C:plasma membrane"/>
    <property type="evidence" value="ECO:0007669"/>
    <property type="project" value="TreeGrafter"/>
</dbReference>
<dbReference type="EMBL" id="ANIE01000005">
    <property type="protein sequence ID" value="KEF31299.1"/>
    <property type="molecule type" value="Genomic_DNA"/>
</dbReference>
<dbReference type="OrthoDB" id="9812260at2"/>
<feature type="domain" description="PAS" evidence="4">
    <location>
        <begin position="13"/>
        <end position="57"/>
    </location>
</feature>
<dbReference type="GO" id="GO:0052621">
    <property type="term" value="F:diguanylate cyclase activity"/>
    <property type="evidence" value="ECO:0007669"/>
    <property type="project" value="UniProtKB-EC"/>
</dbReference>
<dbReference type="GO" id="GO:1902201">
    <property type="term" value="P:negative regulation of bacterial-type flagellum-dependent cell motility"/>
    <property type="evidence" value="ECO:0007669"/>
    <property type="project" value="TreeGrafter"/>
</dbReference>
<dbReference type="PROSITE" id="PS50112">
    <property type="entry name" value="PAS"/>
    <property type="match status" value="1"/>
</dbReference>
<comment type="cofactor">
    <cofactor evidence="1">
        <name>Mg(2+)</name>
        <dbReference type="ChEBI" id="CHEBI:18420"/>
    </cofactor>
</comment>
<dbReference type="CDD" id="cd01949">
    <property type="entry name" value="GGDEF"/>
    <property type="match status" value="1"/>
</dbReference>
<dbReference type="PANTHER" id="PTHR45138">
    <property type="entry name" value="REGULATORY COMPONENTS OF SENSORY TRANSDUCTION SYSTEM"/>
    <property type="match status" value="1"/>
</dbReference>
<feature type="domain" description="GGDEF" evidence="5">
    <location>
        <begin position="172"/>
        <end position="305"/>
    </location>
</feature>
<gene>
    <name evidence="6" type="ORF">D777_01648</name>
</gene>
<evidence type="ECO:0000259" key="4">
    <source>
        <dbReference type="PROSITE" id="PS50112"/>
    </source>
</evidence>
<keyword evidence="7" id="KW-1185">Reference proteome</keyword>
<dbReference type="SMART" id="SM00091">
    <property type="entry name" value="PAS"/>
    <property type="match status" value="1"/>
</dbReference>
<dbReference type="CDD" id="cd00130">
    <property type="entry name" value="PAS"/>
    <property type="match status" value="1"/>
</dbReference>
<sequence length="316" mass="35132">MHSQTSTQKLNTTSRDLLPFIESLPDAVIIVDPEHKIVLVNTHASDMFGYPTDSLEGLDLQAIIPATHRHAHKKRVDQYFRSPNTKAMSVQKRFSGLRADGTEIPVEIMLNTIVLDGATAAMAVVRDVSYQRELEDRLIQESLTDEMTGLYNRKHFKAQLEAQHSGFIRSALPSSLILFDFDHFKNINDEYGHAAGDTVLIKAAKVVQGELRPLDIGCRIGGEEFAIILPNTQLRDAVTLAERIRDRIEKTEFRLDDSTCHITVTMGVASFTPSDQSYDSLMKRADKLLYAGKAAGRNCIISQEALAGRLGAVPQK</sequence>
<name>A0A072N0U1_9GAMM</name>
<dbReference type="AlphaFoldDB" id="A0A072N0U1"/>
<dbReference type="SUPFAM" id="SSF55073">
    <property type="entry name" value="Nucleotide cyclase"/>
    <property type="match status" value="1"/>
</dbReference>
<dbReference type="Proteomes" id="UP000035057">
    <property type="component" value="Unassembled WGS sequence"/>
</dbReference>
<evidence type="ECO:0000313" key="7">
    <source>
        <dbReference type="Proteomes" id="UP000035057"/>
    </source>
</evidence>
<accession>A0A072N0U1</accession>
<evidence type="ECO:0000256" key="1">
    <source>
        <dbReference type="ARBA" id="ARBA00001946"/>
    </source>
</evidence>
<dbReference type="Gene3D" id="3.30.450.20">
    <property type="entry name" value="PAS domain"/>
    <property type="match status" value="1"/>
</dbReference>
<dbReference type="InterPro" id="IPR043128">
    <property type="entry name" value="Rev_trsase/Diguanyl_cyclase"/>
</dbReference>
<dbReference type="SMART" id="SM00267">
    <property type="entry name" value="GGDEF"/>
    <property type="match status" value="1"/>
</dbReference>
<comment type="catalytic activity">
    <reaction evidence="3">
        <text>2 GTP = 3',3'-c-di-GMP + 2 diphosphate</text>
        <dbReference type="Rhea" id="RHEA:24898"/>
        <dbReference type="ChEBI" id="CHEBI:33019"/>
        <dbReference type="ChEBI" id="CHEBI:37565"/>
        <dbReference type="ChEBI" id="CHEBI:58805"/>
        <dbReference type="EC" id="2.7.7.65"/>
    </reaction>
</comment>
<dbReference type="EC" id="2.7.7.65" evidence="2"/>
<evidence type="ECO:0000256" key="3">
    <source>
        <dbReference type="ARBA" id="ARBA00034247"/>
    </source>
</evidence>
<dbReference type="Gene3D" id="3.30.70.270">
    <property type="match status" value="1"/>
</dbReference>
<dbReference type="InterPro" id="IPR035965">
    <property type="entry name" value="PAS-like_dom_sf"/>
</dbReference>